<protein>
    <recommendedName>
        <fullName evidence="3">STI1 domain-containing protein</fullName>
    </recommendedName>
</protein>
<accession>A0A7S1E1X1</accession>
<name>A0A7S1E1X1_9STRA</name>
<evidence type="ECO:0000313" key="2">
    <source>
        <dbReference type="EMBL" id="CAD8962740.1"/>
    </source>
</evidence>
<evidence type="ECO:0008006" key="3">
    <source>
        <dbReference type="Google" id="ProtNLM"/>
    </source>
</evidence>
<feature type="compositionally biased region" description="Basic and acidic residues" evidence="1">
    <location>
        <begin position="118"/>
        <end position="129"/>
    </location>
</feature>
<evidence type="ECO:0000256" key="1">
    <source>
        <dbReference type="SAM" id="MobiDB-lite"/>
    </source>
</evidence>
<proteinExistence type="predicted"/>
<sequence length="138" mass="15718">MAEAKKMMDDPEFQKQMKKMSESGEFKDQMKKTMDIMKDPKEAAKMEAKFEHMQHVGEKKLKDGAAAAMEEAMSAMGNPEVMQDMAKMMNDPQFKAQLAKMTKDPSFQNYVSAMQDMMKDPSKKEKLEKASAAFKSQL</sequence>
<dbReference type="AlphaFoldDB" id="A0A7S1E1X1"/>
<feature type="region of interest" description="Disordered" evidence="1">
    <location>
        <begin position="1"/>
        <end position="31"/>
    </location>
</feature>
<organism evidence="2">
    <name type="scientific">Thalassionema nitzschioides</name>
    <dbReference type="NCBI Taxonomy" id="33649"/>
    <lineage>
        <taxon>Eukaryota</taxon>
        <taxon>Sar</taxon>
        <taxon>Stramenopiles</taxon>
        <taxon>Ochrophyta</taxon>
        <taxon>Bacillariophyta</taxon>
        <taxon>Fragilariophyceae</taxon>
        <taxon>Fragilariophycidae</taxon>
        <taxon>Thalassionemales</taxon>
        <taxon>Thalassionemataceae</taxon>
        <taxon>Thalassionema</taxon>
    </lineage>
</organism>
<feature type="region of interest" description="Disordered" evidence="1">
    <location>
        <begin position="118"/>
        <end position="138"/>
    </location>
</feature>
<gene>
    <name evidence="2" type="ORF">TNIT0693_LOCUS1473</name>
</gene>
<reference evidence="2" key="1">
    <citation type="submission" date="2021-01" db="EMBL/GenBank/DDBJ databases">
        <authorList>
            <person name="Corre E."/>
            <person name="Pelletier E."/>
            <person name="Niang G."/>
            <person name="Scheremetjew M."/>
            <person name="Finn R."/>
            <person name="Kale V."/>
            <person name="Holt S."/>
            <person name="Cochrane G."/>
            <person name="Meng A."/>
            <person name="Brown T."/>
            <person name="Cohen L."/>
        </authorList>
    </citation>
    <scope>NUCLEOTIDE SEQUENCE</scope>
</reference>
<dbReference type="EMBL" id="HBFY01003597">
    <property type="protein sequence ID" value="CAD8962740.1"/>
    <property type="molecule type" value="Transcribed_RNA"/>
</dbReference>